<comment type="caution">
    <text evidence="1">The sequence shown here is derived from an EMBL/GenBank/DDBJ whole genome shotgun (WGS) entry which is preliminary data.</text>
</comment>
<reference evidence="1 2" key="1">
    <citation type="submission" date="2018-03" db="EMBL/GenBank/DDBJ databases">
        <title>Genomic Encyclopedia of Archaeal and Bacterial Type Strains, Phase II (KMG-II): from individual species to whole genera.</title>
        <authorList>
            <person name="Goeker M."/>
        </authorList>
    </citation>
    <scope>NUCLEOTIDE SEQUENCE [LARGE SCALE GENOMIC DNA]</scope>
    <source>
        <strain evidence="1 2">DSM 100214</strain>
    </source>
</reference>
<evidence type="ECO:0000313" key="2">
    <source>
        <dbReference type="Proteomes" id="UP000247973"/>
    </source>
</evidence>
<keyword evidence="2" id="KW-1185">Reference proteome</keyword>
<dbReference type="Proteomes" id="UP000247973">
    <property type="component" value="Unassembled WGS sequence"/>
</dbReference>
<organism evidence="1 2">
    <name type="scientific">Dysgonomonas alginatilytica</name>
    <dbReference type="NCBI Taxonomy" id="1605892"/>
    <lineage>
        <taxon>Bacteria</taxon>
        <taxon>Pseudomonadati</taxon>
        <taxon>Bacteroidota</taxon>
        <taxon>Bacteroidia</taxon>
        <taxon>Bacteroidales</taxon>
        <taxon>Dysgonomonadaceae</taxon>
        <taxon>Dysgonomonas</taxon>
    </lineage>
</organism>
<name>A0A2V3PL53_9BACT</name>
<gene>
    <name evidence="1" type="ORF">CLV62_1204</name>
</gene>
<sequence>MITKVVYRQSTDIKEVKVYFLGIRIYRKIFKDYQGNNRYK</sequence>
<dbReference type="EMBL" id="QICL01000020">
    <property type="protein sequence ID" value="PXV62317.1"/>
    <property type="molecule type" value="Genomic_DNA"/>
</dbReference>
<protein>
    <submittedName>
        <fullName evidence="1">Uncharacterized protein</fullName>
    </submittedName>
</protein>
<accession>A0A2V3PL53</accession>
<evidence type="ECO:0000313" key="1">
    <source>
        <dbReference type="EMBL" id="PXV62317.1"/>
    </source>
</evidence>
<proteinExistence type="predicted"/>
<dbReference type="AlphaFoldDB" id="A0A2V3PL53"/>